<keyword evidence="1" id="KW-0732">Signal</keyword>
<dbReference type="Pfam" id="PF07589">
    <property type="entry name" value="PEP-CTERM"/>
    <property type="match status" value="1"/>
</dbReference>
<gene>
    <name evidence="3" type="ORF">METUNv1_00497</name>
</gene>
<organism evidence="3 4">
    <name type="scientific">Methyloversatilis universalis (strain ATCC BAA-1314 / DSM 25237 / JCM 13912 / CCUG 52030 / FAM5)</name>
    <dbReference type="NCBI Taxonomy" id="1000565"/>
    <lineage>
        <taxon>Bacteria</taxon>
        <taxon>Pseudomonadati</taxon>
        <taxon>Pseudomonadota</taxon>
        <taxon>Betaproteobacteria</taxon>
        <taxon>Nitrosomonadales</taxon>
        <taxon>Sterolibacteriaceae</taxon>
        <taxon>Methyloversatilis</taxon>
    </lineage>
</organism>
<evidence type="ECO:0000313" key="3">
    <source>
        <dbReference type="EMBL" id="EGK73319.1"/>
    </source>
</evidence>
<dbReference type="AlphaFoldDB" id="F5R861"/>
<evidence type="ECO:0000313" key="4">
    <source>
        <dbReference type="Proteomes" id="UP000005019"/>
    </source>
</evidence>
<feature type="signal peptide" evidence="1">
    <location>
        <begin position="1"/>
        <end position="21"/>
    </location>
</feature>
<evidence type="ECO:0000259" key="2">
    <source>
        <dbReference type="Pfam" id="PF07589"/>
    </source>
</evidence>
<name>F5R861_METUF</name>
<dbReference type="RefSeq" id="WP_008058479.1">
    <property type="nucleotide sequence ID" value="NZ_AFHG01000029.1"/>
</dbReference>
<proteinExistence type="predicted"/>
<reference evidence="3 4" key="1">
    <citation type="journal article" date="2011" name="J. Bacteriol.">
        <title>Genome sequence of Methyloversatilis universalis FAM5T, a methylotrophic representative of the order Rhodocyclales.</title>
        <authorList>
            <person name="Kittichotirat W."/>
            <person name="Good N.M."/>
            <person name="Hall R."/>
            <person name="Bringel F."/>
            <person name="Lajus A."/>
            <person name="Medigue C."/>
            <person name="Smalley N.E."/>
            <person name="Beck D."/>
            <person name="Bumgarner R."/>
            <person name="Vuilleumier S."/>
            <person name="Kalyuzhnaya M.G."/>
        </authorList>
    </citation>
    <scope>NUCLEOTIDE SEQUENCE [LARGE SCALE GENOMIC DNA]</scope>
    <source>
        <strain evidence="4">ATCC BAA-1314 / JCM 13912 / FAM5</strain>
    </source>
</reference>
<feature type="domain" description="Ice-binding protein C-terminal" evidence="2">
    <location>
        <begin position="182"/>
        <end position="206"/>
    </location>
</feature>
<sequence length="207" mass="21502">MMKLKLAALTLALAAALPAQAALTHNEADITNALVADFENFDGLLSTGPETVAPGITFTGDAGSELGAYIRDLGSNGVWGVGNHFAASGAIGELRFTFADLTAGAGAFVNHFAANVFPFSVVVSVYGDNNQILESHTLAIATDEYGYNEGRFLGITRDVADIRSISFKGNGVVVDNLAVSQPVPEPETYALLLAGLGLIGMAARRRG</sequence>
<dbReference type="NCBIfam" id="TIGR02595">
    <property type="entry name" value="PEP_CTERM"/>
    <property type="match status" value="1"/>
</dbReference>
<feature type="chain" id="PRO_5003330800" description="Ice-binding protein C-terminal domain-containing protein" evidence="1">
    <location>
        <begin position="22"/>
        <end position="207"/>
    </location>
</feature>
<evidence type="ECO:0000256" key="1">
    <source>
        <dbReference type="SAM" id="SignalP"/>
    </source>
</evidence>
<dbReference type="Proteomes" id="UP000005019">
    <property type="component" value="Unassembled WGS sequence"/>
</dbReference>
<dbReference type="InterPro" id="IPR013424">
    <property type="entry name" value="Ice-binding_C"/>
</dbReference>
<keyword evidence="4" id="KW-1185">Reference proteome</keyword>
<dbReference type="EMBL" id="AFHG01000029">
    <property type="protein sequence ID" value="EGK73319.1"/>
    <property type="molecule type" value="Genomic_DNA"/>
</dbReference>
<dbReference type="STRING" id="1000565.METUNv1_00497"/>
<dbReference type="OrthoDB" id="8562701at2"/>
<dbReference type="eggNOG" id="ENOG5033NCZ">
    <property type="taxonomic scope" value="Bacteria"/>
</dbReference>
<protein>
    <recommendedName>
        <fullName evidence="2">Ice-binding protein C-terminal domain-containing protein</fullName>
    </recommendedName>
</protein>
<accession>F5R861</accession>
<comment type="caution">
    <text evidence="3">The sequence shown here is derived from an EMBL/GenBank/DDBJ whole genome shotgun (WGS) entry which is preliminary data.</text>
</comment>